<dbReference type="RefSeq" id="WP_196100114.1">
    <property type="nucleotide sequence ID" value="NZ_CP064939.1"/>
</dbReference>
<accession>A0A7S9L1A5</accession>
<dbReference type="AlphaFoldDB" id="A0A7S9L1A5"/>
<name>A0A7S9L1A5_9SPHI</name>
<reference evidence="1 2" key="1">
    <citation type="submission" date="2020-11" db="EMBL/GenBank/DDBJ databases">
        <title>Pedobacter endophytica, an endophytic bacteria isolated form Carex pumila.</title>
        <authorList>
            <person name="Peng Y."/>
            <person name="Jiang L."/>
            <person name="Lee J."/>
        </authorList>
    </citation>
    <scope>NUCLEOTIDE SEQUENCE [LARGE SCALE GENOMIC DNA]</scope>
    <source>
        <strain evidence="1 2">JBR3-12</strain>
    </source>
</reference>
<dbReference type="PROSITE" id="PS51257">
    <property type="entry name" value="PROKAR_LIPOPROTEIN"/>
    <property type="match status" value="1"/>
</dbReference>
<dbReference type="Proteomes" id="UP000594759">
    <property type="component" value="Chromosome"/>
</dbReference>
<keyword evidence="2" id="KW-1185">Reference proteome</keyword>
<evidence type="ECO:0000313" key="1">
    <source>
        <dbReference type="EMBL" id="QPH40660.1"/>
    </source>
</evidence>
<evidence type="ECO:0008006" key="3">
    <source>
        <dbReference type="Google" id="ProtNLM"/>
    </source>
</evidence>
<dbReference type="EMBL" id="CP064939">
    <property type="protein sequence ID" value="QPH40660.1"/>
    <property type="molecule type" value="Genomic_DNA"/>
</dbReference>
<organism evidence="1 2">
    <name type="scientific">Pedobacter endophyticus</name>
    <dbReference type="NCBI Taxonomy" id="2789740"/>
    <lineage>
        <taxon>Bacteria</taxon>
        <taxon>Pseudomonadati</taxon>
        <taxon>Bacteroidota</taxon>
        <taxon>Sphingobacteriia</taxon>
        <taxon>Sphingobacteriales</taxon>
        <taxon>Sphingobacteriaceae</taxon>
        <taxon>Pedobacter</taxon>
    </lineage>
</organism>
<gene>
    <name evidence="1" type="ORF">IZT61_05135</name>
</gene>
<protein>
    <recommendedName>
        <fullName evidence="3">Lipoprotein</fullName>
    </recommendedName>
</protein>
<evidence type="ECO:0000313" key="2">
    <source>
        <dbReference type="Proteomes" id="UP000594759"/>
    </source>
</evidence>
<sequence>MNKFNISLLLTLTIFLTSCDKSYKYIEKVSEESILGGTHIKEKDETIIKAKDDSTAYLEAFQKFCISVKVNRDMAQSMGKTYSTPISFKLLNNKGEDITKTTLFASRTKRENEIENEIFSMKNSIQDAVDNNKKEKAEKFKQTAKLDSVKIKKLKQFFRVRKDEFSPTRTTWYEPKSAPRYINRNGLYCYFQSENDIPSNLRFRMQYYSDDWLFFRKVQFLIGNKAYEYVPMNTETDNGDGGHIWEWFDESIRESDKELINALANAKSAKMKLIGRQYFDIRNITKEQMKDIKRTLELYQAMGGK</sequence>
<dbReference type="KEGG" id="pex:IZT61_05135"/>
<proteinExistence type="predicted"/>